<proteinExistence type="predicted"/>
<name>A0A392R7S7_9FABA</name>
<sequence>MFSSSNPVGMDLVCRVVNGRLSTDHIERCNHMFTKEEVKDALDQMHPLKAPGPDGLPAIFFQKYWNIVGNEIQELVLSILNEGQSPGCINKTFIALIPKCKNPSSPK</sequence>
<dbReference type="AlphaFoldDB" id="A0A392R7S7"/>
<protein>
    <submittedName>
        <fullName evidence="1">Ribonuclease H protein</fullName>
    </submittedName>
</protein>
<comment type="caution">
    <text evidence="1">The sequence shown here is derived from an EMBL/GenBank/DDBJ whole genome shotgun (WGS) entry which is preliminary data.</text>
</comment>
<dbReference type="EMBL" id="LXQA010194394">
    <property type="protein sequence ID" value="MCI32309.1"/>
    <property type="molecule type" value="Genomic_DNA"/>
</dbReference>
<evidence type="ECO:0000313" key="2">
    <source>
        <dbReference type="Proteomes" id="UP000265520"/>
    </source>
</evidence>
<organism evidence="1 2">
    <name type="scientific">Trifolium medium</name>
    <dbReference type="NCBI Taxonomy" id="97028"/>
    <lineage>
        <taxon>Eukaryota</taxon>
        <taxon>Viridiplantae</taxon>
        <taxon>Streptophyta</taxon>
        <taxon>Embryophyta</taxon>
        <taxon>Tracheophyta</taxon>
        <taxon>Spermatophyta</taxon>
        <taxon>Magnoliopsida</taxon>
        <taxon>eudicotyledons</taxon>
        <taxon>Gunneridae</taxon>
        <taxon>Pentapetalae</taxon>
        <taxon>rosids</taxon>
        <taxon>fabids</taxon>
        <taxon>Fabales</taxon>
        <taxon>Fabaceae</taxon>
        <taxon>Papilionoideae</taxon>
        <taxon>50 kb inversion clade</taxon>
        <taxon>NPAAA clade</taxon>
        <taxon>Hologalegina</taxon>
        <taxon>IRL clade</taxon>
        <taxon>Trifolieae</taxon>
        <taxon>Trifolium</taxon>
    </lineage>
</organism>
<reference evidence="1 2" key="1">
    <citation type="journal article" date="2018" name="Front. Plant Sci.">
        <title>Red Clover (Trifolium pratense) and Zigzag Clover (T. medium) - A Picture of Genomic Similarities and Differences.</title>
        <authorList>
            <person name="Dluhosova J."/>
            <person name="Istvanek J."/>
            <person name="Nedelnik J."/>
            <person name="Repkova J."/>
        </authorList>
    </citation>
    <scope>NUCLEOTIDE SEQUENCE [LARGE SCALE GENOMIC DNA]</scope>
    <source>
        <strain evidence="2">cv. 10/8</strain>
        <tissue evidence="1">Leaf</tissue>
    </source>
</reference>
<accession>A0A392R7S7</accession>
<feature type="non-terminal residue" evidence="1">
    <location>
        <position position="107"/>
    </location>
</feature>
<dbReference type="Proteomes" id="UP000265520">
    <property type="component" value="Unassembled WGS sequence"/>
</dbReference>
<keyword evidence="2" id="KW-1185">Reference proteome</keyword>
<evidence type="ECO:0000313" key="1">
    <source>
        <dbReference type="EMBL" id="MCI32309.1"/>
    </source>
</evidence>